<dbReference type="RefSeq" id="WP_149890949.1">
    <property type="nucleotide sequence ID" value="NZ_JBHUFA010000001.1"/>
</dbReference>
<reference evidence="15" key="1">
    <citation type="journal article" date="2019" name="Int. J. Syst. Evol. Microbiol.">
        <title>The Global Catalogue of Microorganisms (GCM) 10K type strain sequencing project: providing services to taxonomists for standard genome sequencing and annotation.</title>
        <authorList>
            <consortium name="The Broad Institute Genomics Platform"/>
            <consortium name="The Broad Institute Genome Sequencing Center for Infectious Disease"/>
            <person name="Wu L."/>
            <person name="Ma J."/>
        </authorList>
    </citation>
    <scope>NUCLEOTIDE SEQUENCE [LARGE SCALE GENOMIC DNA]</scope>
    <source>
        <strain evidence="15">JCM 3369</strain>
    </source>
</reference>
<dbReference type="InterPro" id="IPR035919">
    <property type="entry name" value="EAL_sf"/>
</dbReference>
<keyword evidence="5 9" id="KW-1133">Transmembrane helix</keyword>
<dbReference type="SUPFAM" id="SSF55073">
    <property type="entry name" value="Nucleotide cyclase"/>
    <property type="match status" value="1"/>
</dbReference>
<dbReference type="PANTHER" id="PTHR44757:SF2">
    <property type="entry name" value="BIOFILM ARCHITECTURE MAINTENANCE PROTEIN MBAA"/>
    <property type="match status" value="1"/>
</dbReference>
<keyword evidence="6 9" id="KW-0472">Membrane</keyword>
<dbReference type="SMART" id="SM00267">
    <property type="entry name" value="GGDEF"/>
    <property type="match status" value="1"/>
</dbReference>
<feature type="domain" description="EAL" evidence="12">
    <location>
        <begin position="792"/>
        <end position="1042"/>
    </location>
</feature>
<feature type="domain" description="GGDEF" evidence="13">
    <location>
        <begin position="648"/>
        <end position="783"/>
    </location>
</feature>
<evidence type="ECO:0000256" key="10">
    <source>
        <dbReference type="SAM" id="SignalP"/>
    </source>
</evidence>
<evidence type="ECO:0000256" key="6">
    <source>
        <dbReference type="ARBA" id="ARBA00023136"/>
    </source>
</evidence>
<dbReference type="Gene3D" id="1.10.3430.10">
    <property type="entry name" value="Ammonium transporter AmtB like domains"/>
    <property type="match status" value="1"/>
</dbReference>
<evidence type="ECO:0000256" key="7">
    <source>
        <dbReference type="ARBA" id="ARBA00023177"/>
    </source>
</evidence>
<dbReference type="SMART" id="SM00052">
    <property type="entry name" value="EAL"/>
    <property type="match status" value="1"/>
</dbReference>
<feature type="transmembrane region" description="Helical" evidence="9">
    <location>
        <begin position="151"/>
        <end position="172"/>
    </location>
</feature>
<dbReference type="Pfam" id="PF13426">
    <property type="entry name" value="PAS_9"/>
    <property type="match status" value="1"/>
</dbReference>
<dbReference type="NCBIfam" id="TIGR00229">
    <property type="entry name" value="sensory_box"/>
    <property type="match status" value="1"/>
</dbReference>
<evidence type="ECO:0000256" key="8">
    <source>
        <dbReference type="SAM" id="Coils"/>
    </source>
</evidence>
<dbReference type="SUPFAM" id="SSF55785">
    <property type="entry name" value="PYP-like sensor domain (PAS domain)"/>
    <property type="match status" value="1"/>
</dbReference>
<dbReference type="SUPFAM" id="SSF141868">
    <property type="entry name" value="EAL domain-like"/>
    <property type="match status" value="1"/>
</dbReference>
<evidence type="ECO:0000256" key="2">
    <source>
        <dbReference type="ARBA" id="ARBA00005887"/>
    </source>
</evidence>
<dbReference type="CDD" id="cd01948">
    <property type="entry name" value="EAL"/>
    <property type="match status" value="1"/>
</dbReference>
<dbReference type="InterPro" id="IPR029787">
    <property type="entry name" value="Nucleotide_cyclase"/>
</dbReference>
<dbReference type="InterPro" id="IPR052155">
    <property type="entry name" value="Biofilm_reg_signaling"/>
</dbReference>
<dbReference type="PROSITE" id="PS50887">
    <property type="entry name" value="GGDEF"/>
    <property type="match status" value="1"/>
</dbReference>
<keyword evidence="4 9" id="KW-0812">Transmembrane</keyword>
<dbReference type="Pfam" id="PF00990">
    <property type="entry name" value="GGDEF"/>
    <property type="match status" value="1"/>
</dbReference>
<evidence type="ECO:0000256" key="5">
    <source>
        <dbReference type="ARBA" id="ARBA00022989"/>
    </source>
</evidence>
<dbReference type="NCBIfam" id="TIGR00254">
    <property type="entry name" value="GGDEF"/>
    <property type="match status" value="1"/>
</dbReference>
<dbReference type="InterPro" id="IPR018047">
    <property type="entry name" value="Ammonium_transpt_CS"/>
</dbReference>
<evidence type="ECO:0000256" key="4">
    <source>
        <dbReference type="ARBA" id="ARBA00022692"/>
    </source>
</evidence>
<dbReference type="EMBL" id="JBHUFA010000001">
    <property type="protein sequence ID" value="MFD1695309.1"/>
    <property type="molecule type" value="Genomic_DNA"/>
</dbReference>
<feature type="transmembrane region" description="Helical" evidence="9">
    <location>
        <begin position="77"/>
        <end position="97"/>
    </location>
</feature>
<evidence type="ECO:0000256" key="3">
    <source>
        <dbReference type="ARBA" id="ARBA00022448"/>
    </source>
</evidence>
<keyword evidence="10" id="KW-0732">Signal</keyword>
<feature type="transmembrane region" description="Helical" evidence="9">
    <location>
        <begin position="350"/>
        <end position="371"/>
    </location>
</feature>
<keyword evidence="3" id="KW-0813">Transport</keyword>
<evidence type="ECO:0000259" key="11">
    <source>
        <dbReference type="PROSITE" id="PS50112"/>
    </source>
</evidence>
<organism evidence="14 15">
    <name type="scientific">Roseibium aestuarii</name>
    <dbReference type="NCBI Taxonomy" id="2600299"/>
    <lineage>
        <taxon>Bacteria</taxon>
        <taxon>Pseudomonadati</taxon>
        <taxon>Pseudomonadota</taxon>
        <taxon>Alphaproteobacteria</taxon>
        <taxon>Hyphomicrobiales</taxon>
        <taxon>Stappiaceae</taxon>
        <taxon>Roseibium</taxon>
    </lineage>
</organism>
<feature type="transmembrane region" description="Helical" evidence="9">
    <location>
        <begin position="234"/>
        <end position="251"/>
    </location>
</feature>
<dbReference type="SMART" id="SM00091">
    <property type="entry name" value="PAS"/>
    <property type="match status" value="1"/>
</dbReference>
<dbReference type="Gene3D" id="3.30.70.270">
    <property type="match status" value="1"/>
</dbReference>
<keyword evidence="15" id="KW-1185">Reference proteome</keyword>
<feature type="transmembrane region" description="Helical" evidence="9">
    <location>
        <begin position="122"/>
        <end position="144"/>
    </location>
</feature>
<feature type="chain" id="PRO_5046793848" evidence="10">
    <location>
        <begin position="25"/>
        <end position="1066"/>
    </location>
</feature>
<evidence type="ECO:0000313" key="14">
    <source>
        <dbReference type="EMBL" id="MFD1695309.1"/>
    </source>
</evidence>
<dbReference type="CDD" id="cd01949">
    <property type="entry name" value="GGDEF"/>
    <property type="match status" value="1"/>
</dbReference>
<keyword evidence="7" id="KW-0924">Ammonia transport</keyword>
<feature type="transmembrane region" description="Helical" evidence="9">
    <location>
        <begin position="263"/>
        <end position="285"/>
    </location>
</feature>
<feature type="transmembrane region" description="Helical" evidence="9">
    <location>
        <begin position="383"/>
        <end position="405"/>
    </location>
</feature>
<name>A0ABW4JUG3_9HYPH</name>
<protein>
    <submittedName>
        <fullName evidence="14">Ammonium transporter</fullName>
    </submittedName>
</protein>
<dbReference type="PROSITE" id="PS01219">
    <property type="entry name" value="AMMONIUM_TRANSP"/>
    <property type="match status" value="1"/>
</dbReference>
<dbReference type="PROSITE" id="PS50883">
    <property type="entry name" value="EAL"/>
    <property type="match status" value="1"/>
</dbReference>
<dbReference type="NCBIfam" id="TIGR00836">
    <property type="entry name" value="amt"/>
    <property type="match status" value="1"/>
</dbReference>
<comment type="similarity">
    <text evidence="2">Belongs to the ammonia transporter channel (TC 1.A.11.2) family.</text>
</comment>
<evidence type="ECO:0000259" key="13">
    <source>
        <dbReference type="PROSITE" id="PS50887"/>
    </source>
</evidence>
<dbReference type="PANTHER" id="PTHR44757">
    <property type="entry name" value="DIGUANYLATE CYCLASE DGCP"/>
    <property type="match status" value="1"/>
</dbReference>
<feature type="transmembrane region" description="Helical" evidence="9">
    <location>
        <begin position="297"/>
        <end position="316"/>
    </location>
</feature>
<dbReference type="InterPro" id="IPR000160">
    <property type="entry name" value="GGDEF_dom"/>
</dbReference>
<dbReference type="InterPro" id="IPR035965">
    <property type="entry name" value="PAS-like_dom_sf"/>
</dbReference>
<dbReference type="Proteomes" id="UP001597327">
    <property type="component" value="Unassembled WGS sequence"/>
</dbReference>
<dbReference type="Gene3D" id="3.30.450.20">
    <property type="entry name" value="PAS domain"/>
    <property type="match status" value="1"/>
</dbReference>
<dbReference type="InterPro" id="IPR043128">
    <property type="entry name" value="Rev_trsase/Diguanyl_cyclase"/>
</dbReference>
<dbReference type="SUPFAM" id="SSF111352">
    <property type="entry name" value="Ammonium transporter"/>
    <property type="match status" value="1"/>
</dbReference>
<dbReference type="InterPro" id="IPR029020">
    <property type="entry name" value="Ammonium/urea_transptr"/>
</dbReference>
<keyword evidence="8" id="KW-0175">Coiled coil</keyword>
<comment type="caution">
    <text evidence="14">The sequence shown here is derived from an EMBL/GenBank/DDBJ whole genome shotgun (WGS) entry which is preliminary data.</text>
</comment>
<feature type="transmembrane region" description="Helical" evidence="9">
    <location>
        <begin position="192"/>
        <end position="213"/>
    </location>
</feature>
<comment type="subcellular location">
    <subcellularLocation>
        <location evidence="1">Membrane</location>
        <topology evidence="1">Multi-pass membrane protein</topology>
    </subcellularLocation>
</comment>
<dbReference type="Pfam" id="PF00909">
    <property type="entry name" value="Ammonium_transp"/>
    <property type="match status" value="1"/>
</dbReference>
<evidence type="ECO:0000259" key="12">
    <source>
        <dbReference type="PROSITE" id="PS50883"/>
    </source>
</evidence>
<evidence type="ECO:0000313" key="15">
    <source>
        <dbReference type="Proteomes" id="UP001597327"/>
    </source>
</evidence>
<accession>A0ABW4JUG3</accession>
<dbReference type="Pfam" id="PF00563">
    <property type="entry name" value="EAL"/>
    <property type="match status" value="1"/>
</dbReference>
<sequence length="1066" mass="115060">MHKTVRPLILSAIFLPLTLAPALAQDLGELHGKLQSGLDLTWVMISAALVLMMQVGFLLLEAGLVRSKNSINVAQKNLLDFAFSVVLFAGVGFMLAFGKDGGLPIGLDMRLLGLGELNSWEYAFFGFQVMFCGTAATIISGAVAERMRLIVYLWITVITAGLIYPVFTHWAWGAALFANEGAFLGNRGFVDFAGSTVVHGTGGWIALAAALVLGPRIGKFDSAGRSSRIQGHSSVLATTGGFLLFVGWLGFNGGSTLAVTPDIAHIIANTVLAAAAGGVGGYLICWKLDGVILPERTLSGMLGGLVAVTAGCHILTPAGALAIGLLGGGAALLASELLERWLKLDDPVGAVGVHAFAGMVGTAGLALLAPVDSLPLGNRLDQLVIQLGGIGLNFAWCFGTALVMMRVIRMFTPLRVKPAEEELGMNEAEHGTRLGIGHVEDALDKVIAGRADLNMRLAVAPGDDSERLTRLFNALMDTIQSEEIAQHKAEEAKRSREEAERLSALANATFDAIVISVDGRILDGNSALEDLLGYPIEDLKMRGLYEFVQSELAGTLESHLVKAEREPREMSLVNRDGETIPVEIRTRVISYRGTPTRVSALVDLRDRKQAEAQILHLAQHDPLTDLPNRAVFNAELNQVMERCRAKGQGAALMLLDLDRFKDINDLHGHPIGDKVIRATADRLRHHSRSKDLIARLGGDEFAIIQRDIAFGNQAADMAHRFLKVLAEPIDCGNGLILRPQASIGVAIIEQDQEISAETLVSNADIALYEAKSRGRATYCLFQDGMGDAMRKRRQIEEDLHVAIADGELELYYQPRLDLETGHISSYEALIRWHHPQKGLISPGDFIPVAENSGQIIQIGKWVLHTALKDAAGPLAHARISVNVSPVQFRDTEFAEEVRQSLAASGVPAERLELEITENLLIEDDERALSILSSLKATGIKIALDDFGVGYSSLGYLSRFPFDTIKIDRSFIQQRGYNANSQAIIDTVVRLGKALNMSIVAEGVEDLDSLLFLRDSGCDELQGFFIGRPEPLSRMVLDTSPEIAAALAVPSTPVTSRGEAARLLTRA</sequence>
<feature type="coiled-coil region" evidence="8">
    <location>
        <begin position="482"/>
        <end position="509"/>
    </location>
</feature>
<evidence type="ECO:0000256" key="1">
    <source>
        <dbReference type="ARBA" id="ARBA00004141"/>
    </source>
</evidence>
<evidence type="ECO:0000256" key="9">
    <source>
        <dbReference type="SAM" id="Phobius"/>
    </source>
</evidence>
<proteinExistence type="inferred from homology"/>
<feature type="domain" description="PAS" evidence="11">
    <location>
        <begin position="497"/>
        <end position="567"/>
    </location>
</feature>
<gene>
    <name evidence="14" type="primary">amt</name>
    <name evidence="14" type="ORF">ACFSC7_07255</name>
</gene>
<dbReference type="CDD" id="cd00130">
    <property type="entry name" value="PAS"/>
    <property type="match status" value="1"/>
</dbReference>
<dbReference type="PROSITE" id="PS50112">
    <property type="entry name" value="PAS"/>
    <property type="match status" value="1"/>
</dbReference>
<dbReference type="Gene3D" id="3.20.20.450">
    <property type="entry name" value="EAL domain"/>
    <property type="match status" value="1"/>
</dbReference>
<dbReference type="InterPro" id="IPR000014">
    <property type="entry name" value="PAS"/>
</dbReference>
<dbReference type="InterPro" id="IPR001633">
    <property type="entry name" value="EAL_dom"/>
</dbReference>
<feature type="signal peptide" evidence="10">
    <location>
        <begin position="1"/>
        <end position="24"/>
    </location>
</feature>
<dbReference type="InterPro" id="IPR001905">
    <property type="entry name" value="Ammonium_transpt"/>
</dbReference>
<feature type="transmembrane region" description="Helical" evidence="9">
    <location>
        <begin position="40"/>
        <end position="65"/>
    </location>
</feature>
<dbReference type="InterPro" id="IPR024041">
    <property type="entry name" value="NH4_transpt_AmtB-like_dom"/>
</dbReference>